<organism evidence="1 2">
    <name type="scientific">Peribacillus simplex</name>
    <dbReference type="NCBI Taxonomy" id="1478"/>
    <lineage>
        <taxon>Bacteria</taxon>
        <taxon>Bacillati</taxon>
        <taxon>Bacillota</taxon>
        <taxon>Bacilli</taxon>
        <taxon>Bacillales</taxon>
        <taxon>Bacillaceae</taxon>
        <taxon>Peribacillus</taxon>
    </lineage>
</organism>
<gene>
    <name evidence="1" type="ORF">SAMN05878482_101281</name>
</gene>
<reference evidence="1 2" key="1">
    <citation type="submission" date="2017-01" db="EMBL/GenBank/DDBJ databases">
        <authorList>
            <person name="Varghese N."/>
            <person name="Submissions S."/>
        </authorList>
    </citation>
    <scope>NUCLEOTIDE SEQUENCE [LARGE SCALE GENOMIC DNA]</scope>
    <source>
        <strain evidence="1 2">RUG2-6</strain>
    </source>
</reference>
<sequence length="40" mass="4539">MKIRELTNMVGSGIFIEVQIMSNGDEINKCNIRKKVSEVN</sequence>
<evidence type="ECO:0000313" key="1">
    <source>
        <dbReference type="EMBL" id="SIQ08073.1"/>
    </source>
</evidence>
<protein>
    <submittedName>
        <fullName evidence="1">Uncharacterized protein</fullName>
    </submittedName>
</protein>
<dbReference type="EMBL" id="FTMX01000001">
    <property type="protein sequence ID" value="SIQ08073.1"/>
    <property type="molecule type" value="Genomic_DNA"/>
</dbReference>
<name>A0A9X8R221_9BACI</name>
<dbReference type="Proteomes" id="UP000185829">
    <property type="component" value="Unassembled WGS sequence"/>
</dbReference>
<dbReference type="AlphaFoldDB" id="A0A9X8R221"/>
<accession>A0A9X8R221</accession>
<proteinExistence type="predicted"/>
<evidence type="ECO:0000313" key="2">
    <source>
        <dbReference type="Proteomes" id="UP000185829"/>
    </source>
</evidence>
<comment type="caution">
    <text evidence="1">The sequence shown here is derived from an EMBL/GenBank/DDBJ whole genome shotgun (WGS) entry which is preliminary data.</text>
</comment>